<keyword evidence="2" id="KW-1185">Reference proteome</keyword>
<protein>
    <submittedName>
        <fullName evidence="1">Uncharacterized protein</fullName>
    </submittedName>
</protein>
<reference evidence="1 2" key="2">
    <citation type="journal article" date="2022" name="Mol. Ecol. Resour.">
        <title>The genomes of chicory, endive, great burdock and yacon provide insights into Asteraceae paleo-polyploidization history and plant inulin production.</title>
        <authorList>
            <person name="Fan W."/>
            <person name="Wang S."/>
            <person name="Wang H."/>
            <person name="Wang A."/>
            <person name="Jiang F."/>
            <person name="Liu H."/>
            <person name="Zhao H."/>
            <person name="Xu D."/>
            <person name="Zhang Y."/>
        </authorList>
    </citation>
    <scope>NUCLEOTIDE SEQUENCE [LARGE SCALE GENOMIC DNA]</scope>
    <source>
        <strain evidence="2">cv. Niubang</strain>
    </source>
</reference>
<evidence type="ECO:0000313" key="2">
    <source>
        <dbReference type="Proteomes" id="UP001055879"/>
    </source>
</evidence>
<sequence length="90" mass="10066">MAGQKGWGVARMGGQDEGLQKVSRPLLNKTHYPPPFRPHLPPLKQNPLSSPLSPSFVAAFQVSSPLVRHRIPESSPRRQKAQVVFRFRVS</sequence>
<gene>
    <name evidence="1" type="ORF">L6452_34002</name>
</gene>
<comment type="caution">
    <text evidence="1">The sequence shown here is derived from an EMBL/GenBank/DDBJ whole genome shotgun (WGS) entry which is preliminary data.</text>
</comment>
<name>A0ACB8YI56_ARCLA</name>
<dbReference type="Proteomes" id="UP001055879">
    <property type="component" value="Linkage Group LG12"/>
</dbReference>
<reference evidence="2" key="1">
    <citation type="journal article" date="2022" name="Mol. Ecol. Resour.">
        <title>The genomes of chicory, endive, great burdock and yacon provide insights into Asteraceae palaeo-polyploidization history and plant inulin production.</title>
        <authorList>
            <person name="Fan W."/>
            <person name="Wang S."/>
            <person name="Wang H."/>
            <person name="Wang A."/>
            <person name="Jiang F."/>
            <person name="Liu H."/>
            <person name="Zhao H."/>
            <person name="Xu D."/>
            <person name="Zhang Y."/>
        </authorList>
    </citation>
    <scope>NUCLEOTIDE SEQUENCE [LARGE SCALE GENOMIC DNA]</scope>
    <source>
        <strain evidence="2">cv. Niubang</strain>
    </source>
</reference>
<dbReference type="EMBL" id="CM042058">
    <property type="protein sequence ID" value="KAI3684776.1"/>
    <property type="molecule type" value="Genomic_DNA"/>
</dbReference>
<proteinExistence type="predicted"/>
<organism evidence="1 2">
    <name type="scientific">Arctium lappa</name>
    <name type="common">Greater burdock</name>
    <name type="synonym">Lappa major</name>
    <dbReference type="NCBI Taxonomy" id="4217"/>
    <lineage>
        <taxon>Eukaryota</taxon>
        <taxon>Viridiplantae</taxon>
        <taxon>Streptophyta</taxon>
        <taxon>Embryophyta</taxon>
        <taxon>Tracheophyta</taxon>
        <taxon>Spermatophyta</taxon>
        <taxon>Magnoliopsida</taxon>
        <taxon>eudicotyledons</taxon>
        <taxon>Gunneridae</taxon>
        <taxon>Pentapetalae</taxon>
        <taxon>asterids</taxon>
        <taxon>campanulids</taxon>
        <taxon>Asterales</taxon>
        <taxon>Asteraceae</taxon>
        <taxon>Carduoideae</taxon>
        <taxon>Cardueae</taxon>
        <taxon>Arctiinae</taxon>
        <taxon>Arctium</taxon>
    </lineage>
</organism>
<accession>A0ACB8YI56</accession>
<evidence type="ECO:0000313" key="1">
    <source>
        <dbReference type="EMBL" id="KAI3684776.1"/>
    </source>
</evidence>